<dbReference type="Proteomes" id="UP001304970">
    <property type="component" value="Chromosome"/>
</dbReference>
<sequence length="440" mass="51051">MTIGFHFQSNPCSPESVFNNFSLLKKIAKKHGVDFYDETDWKNILSTENPGENPKNAEIFASVHFFKTANIFFWYEDGCLIGDCQTNIAGAGFHAAAIEWMDDFLKKTELDITIEDEADYYSRRDFERMRQECFYPWLDNLVQGIFEQFQGGDTVSDAGGDTVGNVFVGWGLKNYEPADIPKTVVTTMGRFSLQNMLKGAENIEEFANNFFIWNNPKKDAFFYRNLAVSHLWEDCRFMPKDRSDNDKKINEEILSLLDKAVALDKTIPIPISEYKELCALMDKKKRLTFSPVNYTSEFQIGFRREMIHWRLGYLLLSFPGHYLFTQERGEQDHIYYDDASENWFTYRMTALVGHSQEKFDEDLFESAVEPPETFLIQNGKVKAAFVGKIPEEKGGYYQIVAEILSDKQVTLVTVYWDNPDNKKEVMDRLRQIRAVTLEDD</sequence>
<proteinExistence type="predicted"/>
<dbReference type="AlphaFoldDB" id="A0AA96V4K1"/>
<accession>A0AA96V4K1</accession>
<evidence type="ECO:0000313" key="1">
    <source>
        <dbReference type="EMBL" id="WNY26469.1"/>
    </source>
</evidence>
<gene>
    <name evidence="1" type="ORF">MsAm2_02310</name>
</gene>
<dbReference type="GeneID" id="89227632"/>
<dbReference type="RefSeq" id="WP_338097999.1">
    <property type="nucleotide sequence ID" value="NZ_CP131061.1"/>
</dbReference>
<dbReference type="EMBL" id="CP131061">
    <property type="protein sequence ID" value="WNY26469.1"/>
    <property type="molecule type" value="Genomic_DNA"/>
</dbReference>
<organism evidence="1 2">
    <name type="scientific">Methanolapillus ohkumae</name>
    <dbReference type="NCBI Taxonomy" id="3028298"/>
    <lineage>
        <taxon>Archaea</taxon>
        <taxon>Methanobacteriati</taxon>
        <taxon>Methanobacteriota</taxon>
        <taxon>Stenosarchaea group</taxon>
        <taxon>Methanomicrobia</taxon>
        <taxon>Methanosarcinales</taxon>
        <taxon>Methanosarcinaceae</taxon>
        <taxon>Methanolapillus</taxon>
    </lineage>
</organism>
<keyword evidence="2" id="KW-1185">Reference proteome</keyword>
<name>A0AA96V4K1_9EURY</name>
<protein>
    <submittedName>
        <fullName evidence="1">Uncharacterized protein</fullName>
    </submittedName>
</protein>
<reference evidence="1 2" key="1">
    <citation type="submission" date="2023-07" db="EMBL/GenBank/DDBJ databases">
        <title>Closed genome sequence of Methanosarcinaceae archaeon Am2.</title>
        <authorList>
            <person name="Poehlein A."/>
            <person name="Protasov E."/>
            <person name="Platt K."/>
            <person name="Reeh H."/>
            <person name="Daniel R."/>
            <person name="Brune A."/>
        </authorList>
    </citation>
    <scope>NUCLEOTIDE SEQUENCE [LARGE SCALE GENOMIC DNA]</scope>
    <source>
        <strain evidence="1 2">Am2</strain>
    </source>
</reference>
<evidence type="ECO:0000313" key="2">
    <source>
        <dbReference type="Proteomes" id="UP001304970"/>
    </source>
</evidence>